<dbReference type="EC" id="6.1.1.7" evidence="14"/>
<keyword evidence="8 14" id="KW-0067">ATP-binding</keyword>
<comment type="subcellular location">
    <subcellularLocation>
        <location evidence="14">Mitochondrion</location>
    </subcellularLocation>
    <subcellularLocation>
        <location evidence="14">Cytoplasm</location>
    </subcellularLocation>
    <subcellularLocation>
        <location evidence="1">Nucleus</location>
        <location evidence="1">Nucleolus</location>
    </subcellularLocation>
</comment>
<dbReference type="InterPro" id="IPR015943">
    <property type="entry name" value="WD40/YVTN_repeat-like_dom_sf"/>
</dbReference>
<dbReference type="SUPFAM" id="SSF55681">
    <property type="entry name" value="Class II aaRS and biotin synthetases"/>
    <property type="match status" value="1"/>
</dbReference>
<dbReference type="InterPro" id="IPR023033">
    <property type="entry name" value="Ala_tRNA_ligase_euk/bac"/>
</dbReference>
<dbReference type="InterPro" id="IPR045864">
    <property type="entry name" value="aa-tRNA-synth_II/BPL/LPL"/>
</dbReference>
<dbReference type="FunFam" id="3.30.980.10:FF:000004">
    <property type="entry name" value="Alanine--tRNA ligase, cytoplasmic"/>
    <property type="match status" value="1"/>
</dbReference>
<feature type="binding site" evidence="14">
    <location>
        <position position="1358"/>
    </location>
    <ligand>
        <name>Zn(2+)</name>
        <dbReference type="ChEBI" id="CHEBI:29105"/>
    </ligand>
</feature>
<feature type="domain" description="Alanyl-transfer RNA synthetases family profile" evidence="16">
    <location>
        <begin position="792"/>
        <end position="1523"/>
    </location>
</feature>
<dbReference type="InterPro" id="IPR009000">
    <property type="entry name" value="Transl_B-barrel_sf"/>
</dbReference>
<evidence type="ECO:0000256" key="11">
    <source>
        <dbReference type="ARBA" id="ARBA00023146"/>
    </source>
</evidence>
<feature type="compositionally biased region" description="Basic and acidic residues" evidence="15">
    <location>
        <begin position="767"/>
        <end position="776"/>
    </location>
</feature>
<dbReference type="Proteomes" id="UP000620104">
    <property type="component" value="Unassembled WGS sequence"/>
</dbReference>
<dbReference type="Pfam" id="PF01411">
    <property type="entry name" value="tRNA-synt_2c"/>
    <property type="match status" value="2"/>
</dbReference>
<feature type="binding site" evidence="14">
    <location>
        <position position="1484"/>
    </location>
    <ligand>
        <name>Zn(2+)</name>
        <dbReference type="ChEBI" id="CHEBI:29105"/>
    </ligand>
</feature>
<proteinExistence type="inferred from homology"/>
<feature type="binding site" evidence="14">
    <location>
        <position position="1362"/>
    </location>
    <ligand>
        <name>Zn(2+)</name>
        <dbReference type="ChEBI" id="CHEBI:29105"/>
    </ligand>
</feature>
<dbReference type="InterPro" id="IPR018165">
    <property type="entry name" value="Ala-tRNA-synth_IIc_core"/>
</dbReference>
<evidence type="ECO:0000256" key="9">
    <source>
        <dbReference type="ARBA" id="ARBA00022884"/>
    </source>
</evidence>
<dbReference type="InterPro" id="IPR018164">
    <property type="entry name" value="Ala-tRNA-synth_IIc_N"/>
</dbReference>
<feature type="compositionally biased region" description="Polar residues" evidence="15">
    <location>
        <begin position="1"/>
        <end position="18"/>
    </location>
</feature>
<dbReference type="InterPro" id="IPR012580">
    <property type="entry name" value="NUC153"/>
</dbReference>
<dbReference type="SMART" id="SM00863">
    <property type="entry name" value="tRNA_SAD"/>
    <property type="match status" value="1"/>
</dbReference>
<dbReference type="SUPFAM" id="SSF50978">
    <property type="entry name" value="WD40 repeat-like"/>
    <property type="match status" value="1"/>
</dbReference>
<dbReference type="Pfam" id="PF07973">
    <property type="entry name" value="tRNA_SAD"/>
    <property type="match status" value="1"/>
</dbReference>
<comment type="caution">
    <text evidence="17">The sequence shown here is derived from an EMBL/GenBank/DDBJ whole genome shotgun (WGS) entry which is preliminary data.</text>
</comment>
<comment type="function">
    <text evidence="14">Catalyzes the attachment of alanine to tRNA(Ala) in a two-step reaction: alanine is first activated by ATP to form Ala-AMP and then transferred to the acceptor end of tRNA(Ala). Also edits incorrectly charged tRNA(Ala) via its editing domain.</text>
</comment>
<dbReference type="InterPro" id="IPR018162">
    <property type="entry name" value="Ala-tRNA-ligase_IIc_anticod-bd"/>
</dbReference>
<dbReference type="OrthoDB" id="273340at2759"/>
<accession>A0A8H3TNR5</accession>
<sequence length="1738" mass="192995">MPEPTSNGSFTKIYTVNGPSSTSSSSLPTWLTTKVRAKKSAGKKRQRTQHTLGQLELVQGFSFPQSAIKIKTTPDGDFAMGTGTYKPMIKVWDLNALTEKFTRVTDAENVDFVLLGQDWTKSLHLQGDRSLQLHTQGGLHYTLRLPTYGRCLAYHAPSCEALVGATGREIFRFNLEEGRYMIPIKVGTRASSKGKERAEFTEDTDIEGVNCIDVNPTHGLWSFGLDGGTTSHIEFWDPRSRTALTSLHLPVASLQPTAASRNRPFSVTALKSHPTDGLSYAVGTSTGHTLLYDIRSAKPFAVKDQGYGEAMKTVDWMLGSKASGGNGGAVLSADSKVVKVWNKNDPSSNIFSLHPPAPLLDIHAIPHTGLLLAATDSPTPNAYYIPDLGPAPKWASFLDGVTEELEDDVETTGAGKGAYADYKFVDKEELDTLGLTHLIGSPQLKPYMHGFFLSLQLYTKARLIANPTSYTEHRERLLATKLAEQSESRIRAKKQQPKVNKALAERIRRNEEREEAKEKRKRERLGKGLEPEDEDDEGATKNKPAAKNILQDPRFQELWQNPDFEVDEESREFELLNPATAHNAKRQKTAVEEEEEESDRSSSIGMSESESESEEEASEDSDDEGDLRQYDVRNPKNRLPTDRAVGTNRRNENKPRLFAGDVDTTHTTARGPKSFGQRLRNTADSASSRQSGKGKRDDSIVTMRRLEDGGMEMSFIPSANAGQGDDNVEGTDFIADPNGKSKKKDAKADKKVERFGAGLEKGGLAAGDRELTEAERSVSSTPTPMSLEPEKWPAAKVRQTFIDYFSQKPGYEHVFWPSSNVVPHDDPSLLFVNAGMVQFKSLFLGTADPNTAFGKLKRAVNSQKCIRAGGKHNDLDDVGKDNYHHTLFEILGNWSFGDYFKEEAITFAWDLLTRVYGLPADRLYVTYFEGDESQGVECDLEAKRIWQQIGVQQDHLLPGNFKDNFRIWNIVFVGFNREQDLSLRPLPNRHIDTGLGFERLVSCLQDKSSNYDTDIFTPLIGKIQEITGIRPYSGKLGSDDTDGIDTAYRVLADHARTLTFAISDGCVPASTGPGYVLRRILRRGARYASSKMGVKIGEFFSNLSTTVRDEFVSGNFYPELKAKEAECKRILDLEEKAFARSLSKGEALFNKCVAHAISKNTDTLNGDDVWRLYATYGFPVDLTRLMAEERGLRVDEATSEAARQQSVQASKTPSVSNGGEGIKLDAHDLATLEQFEGVQRTNDRAKYLPGSIQSRIQAIYRKDPTGNFVENTFAIDVTKPFGLLLDNTNFFATAEGQEHDTGKLVSVDCNDEFAVLEVQTYQGYVLHVGQLKCGQLRVGQKVMSIYEQETRRKISKNHTATHLFNLAIKETLDASVADKGSTVSAETLRLDFAHHAPLHTLTENQLFVLEDTVNSWISRGTEVYTGEVDLVTAQRIPGIRAIAGVHYPDRVRVVSIGVPLEEILSDMNNCKWKSYSVEICGGTHVRNTREIDNVVIVGESRIVNGARRIMAVTGVKAREASRVADELSERLEPLADARTHSRDQEIEVRRYLSDLCKQDLPLVRLRSLETQAKALLTGYQAELKKKSAVQANEVERNLGRYFKANPHVKAFIGVLEAADERCARFLIQSAIQFGKKRGLAIYSLCIDDEDRGIVMHGNFVPKEMLRETRLRADAWLNEVKKITGGKGGGSDISAMGTRHHIQAIQMAVTRAREYFDSKVHAGEHGDARIADGVASLKL</sequence>
<evidence type="ECO:0000313" key="17">
    <source>
        <dbReference type="EMBL" id="GHJ83730.1"/>
    </source>
</evidence>
<dbReference type="InterPro" id="IPR018163">
    <property type="entry name" value="Thr/Ala-tRNA-synth_IIc_edit"/>
</dbReference>
<dbReference type="SUPFAM" id="SSF55186">
    <property type="entry name" value="ThrRS/AlaRS common domain"/>
    <property type="match status" value="1"/>
</dbReference>
<dbReference type="InterPro" id="IPR056551">
    <property type="entry name" value="Beta-prop_NOL10_N"/>
</dbReference>
<keyword evidence="5 14" id="KW-0479">Metal-binding</keyword>
<evidence type="ECO:0000256" key="10">
    <source>
        <dbReference type="ARBA" id="ARBA00022917"/>
    </source>
</evidence>
<comment type="similarity">
    <text evidence="2">Belongs to the class-II aminoacyl-tRNA synthetase family. Alax-L subfamily.</text>
</comment>
<evidence type="ECO:0000256" key="13">
    <source>
        <dbReference type="ARBA" id="ARBA00048300"/>
    </source>
</evidence>
<dbReference type="PANTHER" id="PTHR11777:SF9">
    <property type="entry name" value="ALANINE--TRNA LIGASE, CYTOPLASMIC"/>
    <property type="match status" value="1"/>
</dbReference>
<keyword evidence="3 14" id="KW-0820">tRNA-binding</keyword>
<dbReference type="NCBIfam" id="TIGR00344">
    <property type="entry name" value="alaS"/>
    <property type="match status" value="1"/>
</dbReference>
<evidence type="ECO:0000256" key="15">
    <source>
        <dbReference type="SAM" id="MobiDB-lite"/>
    </source>
</evidence>
<keyword evidence="7 14" id="KW-0862">Zinc</keyword>
<evidence type="ECO:0000256" key="7">
    <source>
        <dbReference type="ARBA" id="ARBA00022833"/>
    </source>
</evidence>
<feature type="compositionally biased region" description="Low complexity" evidence="15">
    <location>
        <begin position="19"/>
        <end position="28"/>
    </location>
</feature>
<feature type="region of interest" description="Disordered" evidence="15">
    <location>
        <begin position="714"/>
        <end position="749"/>
    </location>
</feature>
<dbReference type="GO" id="GO:0005730">
    <property type="term" value="C:nucleolus"/>
    <property type="evidence" value="ECO:0007669"/>
    <property type="project" value="UniProtKB-SubCell"/>
</dbReference>
<evidence type="ECO:0000256" key="4">
    <source>
        <dbReference type="ARBA" id="ARBA00022598"/>
    </source>
</evidence>
<dbReference type="GO" id="GO:0000049">
    <property type="term" value="F:tRNA binding"/>
    <property type="evidence" value="ECO:0007669"/>
    <property type="project" value="UniProtKB-KW"/>
</dbReference>
<dbReference type="FunFam" id="3.30.930.10:FF:000011">
    <property type="entry name" value="Alanine--tRNA ligase, cytoplasmic"/>
    <property type="match status" value="1"/>
</dbReference>
<evidence type="ECO:0000256" key="8">
    <source>
        <dbReference type="ARBA" id="ARBA00022840"/>
    </source>
</evidence>
<dbReference type="PANTHER" id="PTHR11777">
    <property type="entry name" value="ALANYL-TRNA SYNTHETASE"/>
    <property type="match status" value="1"/>
</dbReference>
<evidence type="ECO:0000259" key="16">
    <source>
        <dbReference type="PROSITE" id="PS50860"/>
    </source>
</evidence>
<comment type="catalytic activity">
    <reaction evidence="13 14">
        <text>tRNA(Ala) + L-alanine + ATP = L-alanyl-tRNA(Ala) + AMP + diphosphate</text>
        <dbReference type="Rhea" id="RHEA:12540"/>
        <dbReference type="Rhea" id="RHEA-COMP:9657"/>
        <dbReference type="Rhea" id="RHEA-COMP:9923"/>
        <dbReference type="ChEBI" id="CHEBI:30616"/>
        <dbReference type="ChEBI" id="CHEBI:33019"/>
        <dbReference type="ChEBI" id="CHEBI:57972"/>
        <dbReference type="ChEBI" id="CHEBI:78442"/>
        <dbReference type="ChEBI" id="CHEBI:78497"/>
        <dbReference type="ChEBI" id="CHEBI:456215"/>
        <dbReference type="EC" id="6.1.1.7"/>
    </reaction>
</comment>
<dbReference type="Gene3D" id="2.130.10.10">
    <property type="entry name" value="YVTN repeat-like/Quinoprotein amine dehydrogenase"/>
    <property type="match status" value="1"/>
</dbReference>
<feature type="compositionally biased region" description="Polar residues" evidence="15">
    <location>
        <begin position="1201"/>
        <end position="1217"/>
    </location>
</feature>
<comment type="cofactor">
    <cofactor evidence="14">
        <name>Zn(2+)</name>
        <dbReference type="ChEBI" id="CHEBI:29105"/>
    </cofactor>
    <text evidence="14">Binds 1 zinc ion per subunit.</text>
</comment>
<dbReference type="EMBL" id="BLZA01000002">
    <property type="protein sequence ID" value="GHJ83730.1"/>
    <property type="molecule type" value="Genomic_DNA"/>
</dbReference>
<comment type="domain">
    <text evidence="14">Consists of three domains; the N-terminal catalytic domain, the editing domain and the C-terminal C-Ala domain. The editing domain removes incorrectly charged amino acids, while the C-Ala domain, along with tRNA(Ala), serves as a bridge to cooperatively bring together the editing and aminoacylation centers thus stimulating deacylation of misacylated tRNAs.</text>
</comment>
<evidence type="ECO:0000256" key="6">
    <source>
        <dbReference type="ARBA" id="ARBA00022741"/>
    </source>
</evidence>
<dbReference type="GO" id="GO:0008270">
    <property type="term" value="F:zinc ion binding"/>
    <property type="evidence" value="ECO:0007669"/>
    <property type="project" value="UniProtKB-UniRule"/>
</dbReference>
<dbReference type="PRINTS" id="PR00980">
    <property type="entry name" value="TRNASYNTHALA"/>
</dbReference>
<gene>
    <name evidence="14" type="primary">ALA1</name>
    <name evidence="17" type="ORF">NliqN6_0132</name>
</gene>
<evidence type="ECO:0000256" key="3">
    <source>
        <dbReference type="ARBA" id="ARBA00022555"/>
    </source>
</evidence>
<feature type="region of interest" description="Disordered" evidence="15">
    <location>
        <begin position="487"/>
        <end position="556"/>
    </location>
</feature>
<feature type="region of interest" description="Disordered" evidence="15">
    <location>
        <begin position="569"/>
        <end position="701"/>
    </location>
</feature>
<dbReference type="SUPFAM" id="SSF101353">
    <property type="entry name" value="Putative anticodon-binding domain of alanyl-tRNA synthetase (AlaRS)"/>
    <property type="match status" value="1"/>
</dbReference>
<evidence type="ECO:0000256" key="1">
    <source>
        <dbReference type="ARBA" id="ARBA00004604"/>
    </source>
</evidence>
<feature type="region of interest" description="Disordered" evidence="15">
    <location>
        <begin position="1197"/>
        <end position="1220"/>
    </location>
</feature>
<feature type="region of interest" description="Disordered" evidence="15">
    <location>
        <begin position="763"/>
        <end position="790"/>
    </location>
</feature>
<feature type="compositionally biased region" description="Polar residues" evidence="15">
    <location>
        <begin position="679"/>
        <end position="691"/>
    </location>
</feature>
<keyword evidence="6 14" id="KW-0547">Nucleotide-binding</keyword>
<keyword evidence="18" id="KW-1185">Reference proteome</keyword>
<dbReference type="GO" id="GO:0070143">
    <property type="term" value="P:mitochondrial alanyl-tRNA aminoacylation"/>
    <property type="evidence" value="ECO:0007669"/>
    <property type="project" value="UniProtKB-UniRule"/>
</dbReference>
<dbReference type="InterPro" id="IPR050058">
    <property type="entry name" value="Ala-tRNA_ligase"/>
</dbReference>
<feature type="compositionally biased region" description="Basic and acidic residues" evidence="15">
    <location>
        <begin position="503"/>
        <end position="518"/>
    </location>
</feature>
<feature type="region of interest" description="Disordered" evidence="15">
    <location>
        <begin position="1"/>
        <end position="28"/>
    </location>
</feature>
<keyword evidence="4 14" id="KW-0436">Ligase</keyword>
<keyword evidence="9 14" id="KW-0694">RNA-binding</keyword>
<dbReference type="Gene3D" id="3.30.980.10">
    <property type="entry name" value="Threonyl-trna Synthetase, Chain A, domain 2"/>
    <property type="match status" value="1"/>
</dbReference>
<reference evidence="17" key="1">
    <citation type="submission" date="2020-07" db="EMBL/GenBank/DDBJ databases">
        <title>Draft Genome Sequence of a Deep-Sea Yeast, Naganishia (Cryptococcus) liquefaciens strain N6.</title>
        <authorList>
            <person name="Han Y.W."/>
            <person name="Kajitani R."/>
            <person name="Morimoto H."/>
            <person name="Parhat M."/>
            <person name="Tsubouchi H."/>
            <person name="Bakenova O."/>
            <person name="Ogata M."/>
            <person name="Argunhan B."/>
            <person name="Aoki R."/>
            <person name="Kajiwara S."/>
            <person name="Itoh T."/>
            <person name="Iwasaki H."/>
        </authorList>
    </citation>
    <scope>NUCLEOTIDE SEQUENCE</scope>
    <source>
        <strain evidence="17">N6</strain>
    </source>
</reference>
<dbReference type="HAMAP" id="MF_00036_B">
    <property type="entry name" value="Ala_tRNA_synth_B"/>
    <property type="match status" value="1"/>
</dbReference>
<dbReference type="Gene3D" id="3.10.310.40">
    <property type="match status" value="1"/>
</dbReference>
<dbReference type="GO" id="GO:0005524">
    <property type="term" value="F:ATP binding"/>
    <property type="evidence" value="ECO:0007669"/>
    <property type="project" value="UniProtKB-UniRule"/>
</dbReference>
<dbReference type="InterPro" id="IPR036322">
    <property type="entry name" value="WD40_repeat_dom_sf"/>
</dbReference>
<evidence type="ECO:0000256" key="2">
    <source>
        <dbReference type="ARBA" id="ARBA00008429"/>
    </source>
</evidence>
<keyword evidence="14" id="KW-0496">Mitochondrion</keyword>
<dbReference type="CDD" id="cd00673">
    <property type="entry name" value="AlaRS_core"/>
    <property type="match status" value="1"/>
</dbReference>
<evidence type="ECO:0000256" key="14">
    <source>
        <dbReference type="HAMAP-Rule" id="MF_03133"/>
    </source>
</evidence>
<dbReference type="InterPro" id="IPR056550">
    <property type="entry name" value="NOL10_2nd"/>
</dbReference>
<dbReference type="PROSITE" id="PS50860">
    <property type="entry name" value="AA_TRNA_LIGASE_II_ALA"/>
    <property type="match status" value="1"/>
</dbReference>
<dbReference type="InterPro" id="IPR012947">
    <property type="entry name" value="tRNA_SAD"/>
</dbReference>
<dbReference type="SUPFAM" id="SSF50447">
    <property type="entry name" value="Translation proteins"/>
    <property type="match status" value="1"/>
</dbReference>
<dbReference type="Pfam" id="PF08159">
    <property type="entry name" value="NUC153"/>
    <property type="match status" value="1"/>
</dbReference>
<dbReference type="GO" id="GO:0004813">
    <property type="term" value="F:alanine-tRNA ligase activity"/>
    <property type="evidence" value="ECO:0007669"/>
    <property type="project" value="UniProtKB-UniRule"/>
</dbReference>
<comment type="subunit">
    <text evidence="14">Monomer.</text>
</comment>
<dbReference type="InterPro" id="IPR002318">
    <property type="entry name" value="Ala-tRNA-lgiase_IIc"/>
</dbReference>
<dbReference type="Gene3D" id="3.30.930.10">
    <property type="entry name" value="Bira Bifunctional Protein, Domain 2"/>
    <property type="match status" value="2"/>
</dbReference>
<keyword evidence="11 14" id="KW-0030">Aminoacyl-tRNA synthetase</keyword>
<dbReference type="Gene3D" id="2.40.30.130">
    <property type="match status" value="1"/>
</dbReference>
<organism evidence="17 18">
    <name type="scientific">Naganishia liquefaciens</name>
    <dbReference type="NCBI Taxonomy" id="104408"/>
    <lineage>
        <taxon>Eukaryota</taxon>
        <taxon>Fungi</taxon>
        <taxon>Dikarya</taxon>
        <taxon>Basidiomycota</taxon>
        <taxon>Agaricomycotina</taxon>
        <taxon>Tremellomycetes</taxon>
        <taxon>Filobasidiales</taxon>
        <taxon>Filobasidiaceae</taxon>
        <taxon>Naganishia</taxon>
    </lineage>
</organism>
<evidence type="ECO:0000256" key="12">
    <source>
        <dbReference type="ARBA" id="ARBA00023242"/>
    </source>
</evidence>
<name>A0A8H3TNR5_9TREE</name>
<dbReference type="Pfam" id="PF23098">
    <property type="entry name" value="Beta-prop_NOL10_N"/>
    <property type="match status" value="1"/>
</dbReference>
<keyword evidence="10 14" id="KW-0648">Protein biosynthesis</keyword>
<evidence type="ECO:0000313" key="18">
    <source>
        <dbReference type="Proteomes" id="UP000620104"/>
    </source>
</evidence>
<keyword evidence="12" id="KW-0539">Nucleus</keyword>
<evidence type="ECO:0000256" key="5">
    <source>
        <dbReference type="ARBA" id="ARBA00022723"/>
    </source>
</evidence>
<dbReference type="GO" id="GO:0002161">
    <property type="term" value="F:aminoacyl-tRNA deacylase activity"/>
    <property type="evidence" value="ECO:0007669"/>
    <property type="project" value="TreeGrafter"/>
</dbReference>
<dbReference type="Pfam" id="PF23097">
    <property type="entry name" value="NOL10_2nd"/>
    <property type="match status" value="1"/>
</dbReference>
<feature type="compositionally biased region" description="Acidic residues" evidence="15">
    <location>
        <begin position="609"/>
        <end position="625"/>
    </location>
</feature>
<protein>
    <recommendedName>
        <fullName evidence="14">Alanine--tRNA ligase</fullName>
        <ecNumber evidence="14">6.1.1.7</ecNumber>
    </recommendedName>
    <alternativeName>
        <fullName evidence="14">Alanyl-tRNA synthetase</fullName>
        <shortName evidence="14">AlaRS</shortName>
    </alternativeName>
</protein>
<keyword evidence="14" id="KW-0963">Cytoplasm</keyword>
<feature type="binding site" evidence="14">
    <location>
        <position position="1480"/>
    </location>
    <ligand>
        <name>Zn(2+)</name>
        <dbReference type="ChEBI" id="CHEBI:29105"/>
    </ligand>
</feature>
<dbReference type="GO" id="GO:0005739">
    <property type="term" value="C:mitochondrion"/>
    <property type="evidence" value="ECO:0007669"/>
    <property type="project" value="UniProtKB-SubCell"/>
</dbReference>